<accession>A0ABX7B2U0</accession>
<keyword evidence="2" id="KW-0238">DNA-binding</keyword>
<dbReference type="PANTHER" id="PTHR30136">
    <property type="entry name" value="HELIX-TURN-HELIX TRANSCRIPTIONAL REGULATOR, ICLR FAMILY"/>
    <property type="match status" value="1"/>
</dbReference>
<dbReference type="Gene3D" id="3.30.450.40">
    <property type="match status" value="1"/>
</dbReference>
<evidence type="ECO:0000259" key="4">
    <source>
        <dbReference type="PROSITE" id="PS51077"/>
    </source>
</evidence>
<evidence type="ECO:0000256" key="3">
    <source>
        <dbReference type="ARBA" id="ARBA00023163"/>
    </source>
</evidence>
<dbReference type="Pfam" id="PF01614">
    <property type="entry name" value="IclR_C"/>
    <property type="match status" value="1"/>
</dbReference>
<gene>
    <name evidence="6" type="ORF">IGS68_21620</name>
</gene>
<dbReference type="Gene3D" id="1.10.10.10">
    <property type="entry name" value="Winged helix-like DNA-binding domain superfamily/Winged helix DNA-binding domain"/>
    <property type="match status" value="1"/>
</dbReference>
<keyword evidence="7" id="KW-1185">Reference proteome</keyword>
<dbReference type="RefSeq" id="WP_201073711.1">
    <property type="nucleotide sequence ID" value="NZ_CP067420.1"/>
</dbReference>
<evidence type="ECO:0000256" key="2">
    <source>
        <dbReference type="ARBA" id="ARBA00023125"/>
    </source>
</evidence>
<dbReference type="PROSITE" id="PS51078">
    <property type="entry name" value="ICLR_ED"/>
    <property type="match status" value="1"/>
</dbReference>
<sequence length="271" mass="28813">MDGDHGQQGTRAEAAGPVQALSRSLDLLECIAAAGDGIGSAELAALTGQPPSTAHRLLKNLEQRGYAAFDEDRGRWFIGVQAFTVGGAFLRRRNHAVIARPVMRRLMEESGETVNLAVEDKGEAVILTQVECREMMRALSQPGTRAPLYCSGVGKAMLAALPEEEALAVLEGLPLRRITDRTLTGPDDLARDLAETRRRGYAVDDEEHSVGLRCVAAAIHDEHGRPLCALSISGPAVRIPDGRIAELGALVVRAAGEITRALGGSAPQGRD</sequence>
<reference evidence="6" key="1">
    <citation type="submission" date="2021-02" db="EMBL/GenBank/DDBJ databases">
        <title>Skermanella TT6 skin isolate.</title>
        <authorList>
            <person name="Lee K."/>
            <person name="Ganzorig M."/>
        </authorList>
    </citation>
    <scope>NUCLEOTIDE SEQUENCE</scope>
    <source>
        <strain evidence="6">TT6</strain>
    </source>
</reference>
<dbReference type="InterPro" id="IPR005471">
    <property type="entry name" value="Tscrpt_reg_IclR_N"/>
</dbReference>
<dbReference type="SUPFAM" id="SSF55781">
    <property type="entry name" value="GAF domain-like"/>
    <property type="match status" value="1"/>
</dbReference>
<dbReference type="InterPro" id="IPR050707">
    <property type="entry name" value="HTH_MetabolicPath_Reg"/>
</dbReference>
<dbReference type="PROSITE" id="PS51077">
    <property type="entry name" value="HTH_ICLR"/>
    <property type="match status" value="1"/>
</dbReference>
<name>A0ABX7B2U0_9PROT</name>
<protein>
    <submittedName>
        <fullName evidence="6">Helix-turn-helix domain-containing protein</fullName>
    </submittedName>
</protein>
<dbReference type="InterPro" id="IPR036388">
    <property type="entry name" value="WH-like_DNA-bd_sf"/>
</dbReference>
<evidence type="ECO:0000313" key="6">
    <source>
        <dbReference type="EMBL" id="QQP88597.1"/>
    </source>
</evidence>
<keyword evidence="3" id="KW-0804">Transcription</keyword>
<keyword evidence="1" id="KW-0805">Transcription regulation</keyword>
<dbReference type="InterPro" id="IPR036390">
    <property type="entry name" value="WH_DNA-bd_sf"/>
</dbReference>
<proteinExistence type="predicted"/>
<dbReference type="EMBL" id="CP067420">
    <property type="protein sequence ID" value="QQP88597.1"/>
    <property type="molecule type" value="Genomic_DNA"/>
</dbReference>
<evidence type="ECO:0000259" key="5">
    <source>
        <dbReference type="PROSITE" id="PS51078"/>
    </source>
</evidence>
<evidence type="ECO:0000313" key="7">
    <source>
        <dbReference type="Proteomes" id="UP000595197"/>
    </source>
</evidence>
<organism evidence="6 7">
    <name type="scientific">Skermanella cutis</name>
    <dbReference type="NCBI Taxonomy" id="2775420"/>
    <lineage>
        <taxon>Bacteria</taxon>
        <taxon>Pseudomonadati</taxon>
        <taxon>Pseudomonadota</taxon>
        <taxon>Alphaproteobacteria</taxon>
        <taxon>Rhodospirillales</taxon>
        <taxon>Azospirillaceae</taxon>
        <taxon>Skermanella</taxon>
    </lineage>
</organism>
<dbReference type="InterPro" id="IPR014757">
    <property type="entry name" value="Tscrpt_reg_IclR_C"/>
</dbReference>
<feature type="domain" description="IclR-ED" evidence="5">
    <location>
        <begin position="81"/>
        <end position="264"/>
    </location>
</feature>
<dbReference type="Pfam" id="PF09339">
    <property type="entry name" value="HTH_IclR"/>
    <property type="match status" value="1"/>
</dbReference>
<feature type="domain" description="HTH iclR-type" evidence="4">
    <location>
        <begin position="18"/>
        <end position="80"/>
    </location>
</feature>
<dbReference type="SUPFAM" id="SSF46785">
    <property type="entry name" value="Winged helix' DNA-binding domain"/>
    <property type="match status" value="1"/>
</dbReference>
<evidence type="ECO:0000256" key="1">
    <source>
        <dbReference type="ARBA" id="ARBA00023015"/>
    </source>
</evidence>
<dbReference type="InterPro" id="IPR029016">
    <property type="entry name" value="GAF-like_dom_sf"/>
</dbReference>
<dbReference type="Proteomes" id="UP000595197">
    <property type="component" value="Chromosome"/>
</dbReference>
<dbReference type="PANTHER" id="PTHR30136:SF22">
    <property type="entry name" value="TRANSCRIPTIONAL REPRESSOR ICLR"/>
    <property type="match status" value="1"/>
</dbReference>
<dbReference type="SMART" id="SM00346">
    <property type="entry name" value="HTH_ICLR"/>
    <property type="match status" value="1"/>
</dbReference>